<dbReference type="AlphaFoldDB" id="L9JFI0"/>
<protein>
    <submittedName>
        <fullName evidence="4">Elongation factor 1-alpha 1</fullName>
    </submittedName>
</protein>
<evidence type="ECO:0000256" key="1">
    <source>
        <dbReference type="ARBA" id="ARBA00022741"/>
    </source>
</evidence>
<evidence type="ECO:0000259" key="3">
    <source>
        <dbReference type="Pfam" id="PF22594"/>
    </source>
</evidence>
<evidence type="ECO:0000313" key="5">
    <source>
        <dbReference type="Proteomes" id="UP000011518"/>
    </source>
</evidence>
<reference evidence="5" key="1">
    <citation type="submission" date="2012-07" db="EMBL/GenBank/DDBJ databases">
        <title>Genome of the Chinese tree shrew, a rising model animal genetically related to primates.</title>
        <authorList>
            <person name="Zhang G."/>
            <person name="Fan Y."/>
            <person name="Yao Y."/>
            <person name="Huang Z."/>
        </authorList>
    </citation>
    <scope>NUCLEOTIDE SEQUENCE [LARGE SCALE GENOMIC DNA]</scope>
</reference>
<dbReference type="GO" id="GO:0005525">
    <property type="term" value="F:GTP binding"/>
    <property type="evidence" value="ECO:0007669"/>
    <property type="project" value="UniProtKB-KW"/>
</dbReference>
<accession>L9JFI0</accession>
<dbReference type="Gene3D" id="2.40.30.10">
    <property type="entry name" value="Translation factors"/>
    <property type="match status" value="2"/>
</dbReference>
<keyword evidence="2" id="KW-0342">GTP-binding</keyword>
<keyword evidence="5" id="KW-1185">Reference proteome</keyword>
<dbReference type="InterPro" id="IPR054696">
    <property type="entry name" value="GTP-eEF1A_C"/>
</dbReference>
<name>L9JFI0_TUPCH</name>
<dbReference type="Pfam" id="PF22594">
    <property type="entry name" value="GTP-eEF1A_C"/>
    <property type="match status" value="1"/>
</dbReference>
<dbReference type="InParanoid" id="L9JFI0"/>
<keyword evidence="4" id="KW-0251">Elongation factor</keyword>
<keyword evidence="1" id="KW-0547">Nucleotide-binding</keyword>
<feature type="domain" description="GTP-eEF1A C-terminal" evidence="3">
    <location>
        <begin position="48"/>
        <end position="109"/>
    </location>
</feature>
<dbReference type="EMBL" id="KB320999">
    <property type="protein sequence ID" value="ELW49341.1"/>
    <property type="molecule type" value="Genomic_DNA"/>
</dbReference>
<evidence type="ECO:0000313" key="4">
    <source>
        <dbReference type="EMBL" id="ELW49341.1"/>
    </source>
</evidence>
<dbReference type="SUPFAM" id="SSF50465">
    <property type="entry name" value="EF-Tu/eEF-1alpha/eIF2-gamma C-terminal domain"/>
    <property type="match status" value="1"/>
</dbReference>
<reference evidence="5" key="2">
    <citation type="journal article" date="2013" name="Nat. Commun.">
        <title>Genome of the Chinese tree shrew.</title>
        <authorList>
            <person name="Fan Y."/>
            <person name="Huang Z.Y."/>
            <person name="Cao C.C."/>
            <person name="Chen C.S."/>
            <person name="Chen Y.X."/>
            <person name="Fan D.D."/>
            <person name="He J."/>
            <person name="Hou H.L."/>
            <person name="Hu L."/>
            <person name="Hu X.T."/>
            <person name="Jiang X.T."/>
            <person name="Lai R."/>
            <person name="Lang Y.S."/>
            <person name="Liang B."/>
            <person name="Liao S.G."/>
            <person name="Mu D."/>
            <person name="Ma Y.Y."/>
            <person name="Niu Y.Y."/>
            <person name="Sun X.Q."/>
            <person name="Xia J.Q."/>
            <person name="Xiao J."/>
            <person name="Xiong Z.Q."/>
            <person name="Xu L."/>
            <person name="Yang L."/>
            <person name="Zhang Y."/>
            <person name="Zhao W."/>
            <person name="Zhao X.D."/>
            <person name="Zheng Y.T."/>
            <person name="Zhou J.M."/>
            <person name="Zhu Y.B."/>
            <person name="Zhang G.J."/>
            <person name="Wang J."/>
            <person name="Yao Y.G."/>
        </authorList>
    </citation>
    <scope>NUCLEOTIDE SEQUENCE [LARGE SCALE GENOMIC DNA]</scope>
</reference>
<gene>
    <name evidence="4" type="ORF">TREES_T100012252</name>
</gene>
<evidence type="ECO:0000256" key="2">
    <source>
        <dbReference type="ARBA" id="ARBA00023134"/>
    </source>
</evidence>
<sequence>MHHEALSEALPGDNGDFSVKNVSVKDVQCGKVAGDSKNGPPMEAAGITAQLKERTDHYFSKKLEDRSKFLKSSNAAIVDMVPGNPVCVESFSDYPPLGRFAVRDTRQTIVIKAMDKSSCRQGHQVCPESSEG</sequence>
<proteinExistence type="predicted"/>
<dbReference type="Proteomes" id="UP000011518">
    <property type="component" value="Unassembled WGS sequence"/>
</dbReference>
<dbReference type="GO" id="GO:0003746">
    <property type="term" value="F:translation elongation factor activity"/>
    <property type="evidence" value="ECO:0007669"/>
    <property type="project" value="UniProtKB-KW"/>
</dbReference>
<keyword evidence="4" id="KW-0648">Protein biosynthesis</keyword>
<dbReference type="SUPFAM" id="SSF50447">
    <property type="entry name" value="Translation proteins"/>
    <property type="match status" value="1"/>
</dbReference>
<dbReference type="InterPro" id="IPR009000">
    <property type="entry name" value="Transl_B-barrel_sf"/>
</dbReference>
<dbReference type="PANTHER" id="PTHR44830:SF1">
    <property type="entry name" value="TR-TYPE G DOMAIN-CONTAINING PROTEIN"/>
    <property type="match status" value="1"/>
</dbReference>
<dbReference type="PANTHER" id="PTHR44830">
    <property type="entry name" value="ELONGATION FACTOR 1 ALPHA"/>
    <property type="match status" value="1"/>
</dbReference>
<dbReference type="InterPro" id="IPR009001">
    <property type="entry name" value="Transl_elong_EF1A/Init_IF2_C"/>
</dbReference>
<dbReference type="STRING" id="246437.L9JFI0"/>
<organism evidence="4 5">
    <name type="scientific">Tupaia chinensis</name>
    <name type="common">Chinese tree shrew</name>
    <name type="synonym">Tupaia belangeri chinensis</name>
    <dbReference type="NCBI Taxonomy" id="246437"/>
    <lineage>
        <taxon>Eukaryota</taxon>
        <taxon>Metazoa</taxon>
        <taxon>Chordata</taxon>
        <taxon>Craniata</taxon>
        <taxon>Vertebrata</taxon>
        <taxon>Euteleostomi</taxon>
        <taxon>Mammalia</taxon>
        <taxon>Eutheria</taxon>
        <taxon>Euarchontoglires</taxon>
        <taxon>Scandentia</taxon>
        <taxon>Tupaiidae</taxon>
        <taxon>Tupaia</taxon>
    </lineage>
</organism>